<dbReference type="GO" id="GO:0006508">
    <property type="term" value="P:proteolysis"/>
    <property type="evidence" value="ECO:0007669"/>
    <property type="project" value="UniProtKB-KW"/>
</dbReference>
<evidence type="ECO:0000313" key="10">
    <source>
        <dbReference type="Proteomes" id="UP000199134"/>
    </source>
</evidence>
<keyword evidence="3 7" id="KW-0732">Signal</keyword>
<dbReference type="OrthoDB" id="2235251at2"/>
<feature type="domain" description="Spi protease inhibitor" evidence="8">
    <location>
        <begin position="20"/>
        <end position="120"/>
    </location>
</feature>
<feature type="signal peptide" evidence="7">
    <location>
        <begin position="1"/>
        <end position="20"/>
    </location>
</feature>
<evidence type="ECO:0000256" key="1">
    <source>
        <dbReference type="ARBA" id="ARBA00009693"/>
    </source>
</evidence>
<evidence type="ECO:0000256" key="5">
    <source>
        <dbReference type="ARBA" id="ARBA00022807"/>
    </source>
</evidence>
<evidence type="ECO:0000256" key="3">
    <source>
        <dbReference type="ARBA" id="ARBA00022729"/>
    </source>
</evidence>
<evidence type="ECO:0000256" key="2">
    <source>
        <dbReference type="ARBA" id="ARBA00022670"/>
    </source>
</evidence>
<feature type="active site" description="Proton acceptor" evidence="6">
    <location>
        <position position="350"/>
    </location>
</feature>
<dbReference type="EMBL" id="FNIW01000015">
    <property type="protein sequence ID" value="SDO31533.1"/>
    <property type="molecule type" value="Genomic_DNA"/>
</dbReference>
<evidence type="ECO:0000256" key="4">
    <source>
        <dbReference type="ARBA" id="ARBA00022801"/>
    </source>
</evidence>
<organism evidence="9 10">
    <name type="scientific">Prevotella communis</name>
    <dbReference type="NCBI Taxonomy" id="2913614"/>
    <lineage>
        <taxon>Bacteria</taxon>
        <taxon>Pseudomonadati</taxon>
        <taxon>Bacteroidota</taxon>
        <taxon>Bacteroidia</taxon>
        <taxon>Bacteroidales</taxon>
        <taxon>Prevotellaceae</taxon>
        <taxon>Prevotella</taxon>
    </lineage>
</organism>
<dbReference type="InterPro" id="IPR025896">
    <property type="entry name" value="Spi_Prtas-inh"/>
</dbReference>
<feature type="active site" description="Nucleophile" evidence="6">
    <location>
        <position position="188"/>
    </location>
</feature>
<evidence type="ECO:0000259" key="8">
    <source>
        <dbReference type="Pfam" id="PF13734"/>
    </source>
</evidence>
<gene>
    <name evidence="9" type="ORF">SAMN04487900_11531</name>
</gene>
<dbReference type="InterPro" id="IPR038765">
    <property type="entry name" value="Papain-like_cys_pep_sf"/>
</dbReference>
<dbReference type="Pfam" id="PF01640">
    <property type="entry name" value="Peptidase_C10"/>
    <property type="match status" value="1"/>
</dbReference>
<proteinExistence type="inferred from homology"/>
<comment type="similarity">
    <text evidence="1">Belongs to the peptidase C10 family.</text>
</comment>
<reference evidence="10" key="1">
    <citation type="submission" date="2016-10" db="EMBL/GenBank/DDBJ databases">
        <authorList>
            <person name="de Groot N.N."/>
        </authorList>
    </citation>
    <scope>NUCLEOTIDE SEQUENCE [LARGE SCALE GENOMIC DNA]</scope>
    <source>
        <strain evidence="10">BP1-145</strain>
    </source>
</reference>
<dbReference type="Proteomes" id="UP000199134">
    <property type="component" value="Unassembled WGS sequence"/>
</dbReference>
<dbReference type="PRINTS" id="PR00797">
    <property type="entry name" value="STREPTOPAIN"/>
</dbReference>
<dbReference type="Gene3D" id="3.90.70.50">
    <property type="entry name" value="Peptidase C10, streptopain"/>
    <property type="match status" value="1"/>
</dbReference>
<dbReference type="Pfam" id="PF13734">
    <property type="entry name" value="Inhibitor_I69"/>
    <property type="match status" value="1"/>
</dbReference>
<keyword evidence="2" id="KW-0645">Protease</keyword>
<evidence type="ECO:0000313" key="9">
    <source>
        <dbReference type="EMBL" id="SDO31533.1"/>
    </source>
</evidence>
<accession>A0A1H0IJH7</accession>
<keyword evidence="5" id="KW-0788">Thiol protease</keyword>
<sequence length="840" mass="94955">MKKTIMMLAVVFCCWATLMAQQLTELEARERALQYMKNGKSSTTARRMAASGKKSGIKLMSAPVEAKKIYAFNMEGGGYVIASADSRTLPVLGYSTTGTIDWEHLPENMRSWLKQYDETIATLGHRTDFKDGEMCNANGEKVNRRSNRSAVEPLIKTHWDQDAPYWDQVPKYKGPEQNLRNKPCYAGCVATAMAQVMNYWQWPNAVPDGLPAYDCVCSSRSFIDYTWHLDALPPTTFRWDLMLNDYTVWNEDTEQYDQLGTDEQRKAVATLMRYCGQSVEMMYGTAELGGSGANAGFVATALAKYFDYNTPHNISRFNFPSIDEWEEIIYGELAAGRPMVYCGQSDSGGHAFVCDGYDGNGMFHINWGWGGINDGYFALAVLNPYNNTSAGSGSSGIGFCINEIATIYTDPKMEPQPQPYHDFGSLFYQPFPVELYDVNHAYFYYTFYENYNEVADHALGTIDSEGNLHPLFMVNPNDSIVYSHTVYNYNYFNVEIDTTIFVPGQYMTLYPMLKFRHPGEQWQVIPPTDLSITVGRDKDGRFFMQPNDKEYKLQLTDVGISKGTGRLDERSDLTIRVSNSDATDYVGELYLVPFYLGHISPEEYGTASALKEGNVLECGAYIPANGEADVTFSFVPDYGGTVAICVYAGNRLIGELPLQLNNDTLIDYSAYLENKSYLTKEGNQWYWNVELADRLDVKMSHWIPSKNLCLRVRQYLNNDEVKRIPEVPGLLDYLAGLPDNIGSGQYTFFYQMPVEVNQPGEHYFDSYLAEIVNNEVVSYSCAKKYSFTIDDPTGIQGPTVVDENSKWFDLQGRPLSSKPTRRGLYIQSNGNKKIMMTPRH</sequence>
<comment type="caution">
    <text evidence="9">The sequence shown here is derived from an EMBL/GenBank/DDBJ whole genome shotgun (WGS) entry which is preliminary data.</text>
</comment>
<dbReference type="InterPro" id="IPR044934">
    <property type="entry name" value="Streptopain_sf"/>
</dbReference>
<evidence type="ECO:0000256" key="6">
    <source>
        <dbReference type="PIRSR" id="PIRSR600200-1"/>
    </source>
</evidence>
<keyword evidence="4" id="KW-0378">Hydrolase</keyword>
<name>A0A1H0IJH7_9BACT</name>
<dbReference type="InterPro" id="IPR000200">
    <property type="entry name" value="Peptidase_C10"/>
</dbReference>
<feature type="chain" id="PRO_5011444432" evidence="7">
    <location>
        <begin position="21"/>
        <end position="840"/>
    </location>
</feature>
<dbReference type="AlphaFoldDB" id="A0A1H0IJH7"/>
<dbReference type="GO" id="GO:0008234">
    <property type="term" value="F:cysteine-type peptidase activity"/>
    <property type="evidence" value="ECO:0007669"/>
    <property type="project" value="UniProtKB-KW"/>
</dbReference>
<protein>
    <submittedName>
        <fullName evidence="9">Spi protease inhibitor</fullName>
    </submittedName>
</protein>
<dbReference type="RefSeq" id="WP_091854121.1">
    <property type="nucleotide sequence ID" value="NZ_FNIW01000015.1"/>
</dbReference>
<dbReference type="SUPFAM" id="SSF54001">
    <property type="entry name" value="Cysteine proteinases"/>
    <property type="match status" value="1"/>
</dbReference>
<evidence type="ECO:0000256" key="7">
    <source>
        <dbReference type="SAM" id="SignalP"/>
    </source>
</evidence>